<evidence type="ECO:0000313" key="6">
    <source>
        <dbReference type="EMBL" id="MBB6408843.1"/>
    </source>
</evidence>
<dbReference type="InterPro" id="IPR017871">
    <property type="entry name" value="ABC_transporter-like_CS"/>
</dbReference>
<accession>A0A841P689</accession>
<dbReference type="GO" id="GO:0016887">
    <property type="term" value="F:ATP hydrolysis activity"/>
    <property type="evidence" value="ECO:0007669"/>
    <property type="project" value="InterPro"/>
</dbReference>
<keyword evidence="2" id="KW-0813">Transport</keyword>
<dbReference type="InterPro" id="IPR050093">
    <property type="entry name" value="ABC_SmlMolc_Importer"/>
</dbReference>
<dbReference type="SMART" id="SM00382">
    <property type="entry name" value="AAA"/>
    <property type="match status" value="1"/>
</dbReference>
<dbReference type="SUPFAM" id="SSF52540">
    <property type="entry name" value="P-loop containing nucleoside triphosphate hydrolases"/>
    <property type="match status" value="1"/>
</dbReference>
<organism evidence="6 7">
    <name type="scientific">Mesorhizobium sangaii</name>
    <dbReference type="NCBI Taxonomy" id="505389"/>
    <lineage>
        <taxon>Bacteria</taxon>
        <taxon>Pseudomonadati</taxon>
        <taxon>Pseudomonadota</taxon>
        <taxon>Alphaproteobacteria</taxon>
        <taxon>Hyphomicrobiales</taxon>
        <taxon>Phyllobacteriaceae</taxon>
        <taxon>Mesorhizobium</taxon>
    </lineage>
</organism>
<sequence>MSELVIQNVWKEYGDQIVLENVSLTVASRAFVALVGPSGCGKSTFLRMLLGQEKPTRGTILIDGQPMPTEPGPDRGIVFQRYSVFPHLTVLGNVLLGKEFSKSRHKAKLFGAARRNAVEEARDLITEVGLSGTEQKYPVQLSGGMQQRLALAQALIMKPKVLLLDEPFGALDPGIRAEIHTLMKRLWHETQMTIVMVTHDMREAFTLASRIVAFERRRDRPEEKQRYGATITNDIAIWPPRQAGVPSIFSPDRDGPVAFLGHRRDDLALSGESSEAH</sequence>
<dbReference type="InterPro" id="IPR027417">
    <property type="entry name" value="P-loop_NTPase"/>
</dbReference>
<keyword evidence="4 6" id="KW-0067">ATP-binding</keyword>
<dbReference type="RefSeq" id="WP_184871851.1">
    <property type="nucleotide sequence ID" value="NZ_JACHEF010000001.1"/>
</dbReference>
<dbReference type="InterPro" id="IPR003593">
    <property type="entry name" value="AAA+_ATPase"/>
</dbReference>
<evidence type="ECO:0000259" key="5">
    <source>
        <dbReference type="PROSITE" id="PS50893"/>
    </source>
</evidence>
<dbReference type="PROSITE" id="PS00211">
    <property type="entry name" value="ABC_TRANSPORTER_1"/>
    <property type="match status" value="1"/>
</dbReference>
<evidence type="ECO:0000256" key="3">
    <source>
        <dbReference type="ARBA" id="ARBA00022741"/>
    </source>
</evidence>
<dbReference type="InterPro" id="IPR003439">
    <property type="entry name" value="ABC_transporter-like_ATP-bd"/>
</dbReference>
<dbReference type="CDD" id="cd03293">
    <property type="entry name" value="ABC_NrtD_SsuB_transporters"/>
    <property type="match status" value="1"/>
</dbReference>
<dbReference type="AlphaFoldDB" id="A0A841P689"/>
<evidence type="ECO:0000313" key="7">
    <source>
        <dbReference type="Proteomes" id="UP000556329"/>
    </source>
</evidence>
<keyword evidence="7" id="KW-1185">Reference proteome</keyword>
<comment type="similarity">
    <text evidence="1">Belongs to the ABC transporter superfamily.</text>
</comment>
<dbReference type="EMBL" id="JACHEF010000001">
    <property type="protein sequence ID" value="MBB6408843.1"/>
    <property type="molecule type" value="Genomic_DNA"/>
</dbReference>
<comment type="caution">
    <text evidence="6">The sequence shown here is derived from an EMBL/GenBank/DDBJ whole genome shotgun (WGS) entry which is preliminary data.</text>
</comment>
<dbReference type="PANTHER" id="PTHR42781">
    <property type="entry name" value="SPERMIDINE/PUTRESCINE IMPORT ATP-BINDING PROTEIN POTA"/>
    <property type="match status" value="1"/>
</dbReference>
<dbReference type="Pfam" id="PF00005">
    <property type="entry name" value="ABC_tran"/>
    <property type="match status" value="1"/>
</dbReference>
<evidence type="ECO:0000256" key="1">
    <source>
        <dbReference type="ARBA" id="ARBA00005417"/>
    </source>
</evidence>
<dbReference type="PANTHER" id="PTHR42781:SF8">
    <property type="entry name" value="BICARBONATE TRANSPORT ATP-BINDING PROTEIN CMPC"/>
    <property type="match status" value="1"/>
</dbReference>
<dbReference type="Gene3D" id="3.40.50.300">
    <property type="entry name" value="P-loop containing nucleotide triphosphate hydrolases"/>
    <property type="match status" value="1"/>
</dbReference>
<protein>
    <submittedName>
        <fullName evidence="6">NitT/TauT family transport system ATP-binding protein</fullName>
    </submittedName>
</protein>
<evidence type="ECO:0000256" key="2">
    <source>
        <dbReference type="ARBA" id="ARBA00022448"/>
    </source>
</evidence>
<dbReference type="Proteomes" id="UP000556329">
    <property type="component" value="Unassembled WGS sequence"/>
</dbReference>
<dbReference type="PROSITE" id="PS50893">
    <property type="entry name" value="ABC_TRANSPORTER_2"/>
    <property type="match status" value="1"/>
</dbReference>
<name>A0A841P689_9HYPH</name>
<proteinExistence type="inferred from homology"/>
<keyword evidence="3" id="KW-0547">Nucleotide-binding</keyword>
<gene>
    <name evidence="6" type="ORF">HNQ71_001487</name>
</gene>
<feature type="domain" description="ABC transporter" evidence="5">
    <location>
        <begin position="4"/>
        <end position="241"/>
    </location>
</feature>
<evidence type="ECO:0000256" key="4">
    <source>
        <dbReference type="ARBA" id="ARBA00022840"/>
    </source>
</evidence>
<dbReference type="GO" id="GO:0005524">
    <property type="term" value="F:ATP binding"/>
    <property type="evidence" value="ECO:0007669"/>
    <property type="project" value="UniProtKB-KW"/>
</dbReference>
<reference evidence="6 7" key="1">
    <citation type="submission" date="2020-08" db="EMBL/GenBank/DDBJ databases">
        <title>Genomic Encyclopedia of Type Strains, Phase IV (KMG-IV): sequencing the most valuable type-strain genomes for metagenomic binning, comparative biology and taxonomic classification.</title>
        <authorList>
            <person name="Goeker M."/>
        </authorList>
    </citation>
    <scope>NUCLEOTIDE SEQUENCE [LARGE SCALE GENOMIC DNA]</scope>
    <source>
        <strain evidence="6 7">DSM 100039</strain>
    </source>
</reference>